<gene>
    <name evidence="9" type="ORF">MOV92_17975</name>
</gene>
<dbReference type="Proteomes" id="UP000829194">
    <property type="component" value="Chromosome"/>
</dbReference>
<keyword evidence="7 9" id="KW-0503">Monooxygenase</keyword>
<accession>A0ABY3X727</accession>
<dbReference type="Pfam" id="PF01494">
    <property type="entry name" value="FAD_binding_3"/>
    <property type="match status" value="1"/>
</dbReference>
<dbReference type="PANTHER" id="PTHR43876:SF8">
    <property type="entry name" value="2-OCTAPRENYL-6-METHOXYPHENOL HYDROXYLASE"/>
    <property type="match status" value="1"/>
</dbReference>
<dbReference type="InterPro" id="IPR036188">
    <property type="entry name" value="FAD/NAD-bd_sf"/>
</dbReference>
<evidence type="ECO:0000256" key="6">
    <source>
        <dbReference type="ARBA" id="ARBA00023002"/>
    </source>
</evidence>
<evidence type="ECO:0000256" key="7">
    <source>
        <dbReference type="ARBA" id="ARBA00023033"/>
    </source>
</evidence>
<dbReference type="RefSeq" id="WP_057943963.1">
    <property type="nucleotide sequence ID" value="NZ_CP011131.1"/>
</dbReference>
<dbReference type="GO" id="GO:0004497">
    <property type="term" value="F:monooxygenase activity"/>
    <property type="evidence" value="ECO:0007669"/>
    <property type="project" value="UniProtKB-KW"/>
</dbReference>
<dbReference type="PANTHER" id="PTHR43876">
    <property type="entry name" value="UBIQUINONE BIOSYNTHESIS MONOOXYGENASE COQ6, MITOCHONDRIAL"/>
    <property type="match status" value="1"/>
</dbReference>
<comment type="similarity">
    <text evidence="3">Belongs to the UbiH/COQ6 family.</text>
</comment>
<sequence>MTSDATQQSPHAAVHASHDVLIVGGGLVGASLAIALDRIGLDVGLIEAAPPGALPAVFDERNLSFAEATVNALSALGVLQKLRAPTGSIRRIHISRRGDFGRALLDAQRYGREEFGRIVVARDFGEALEARLAELPRLQRYRPVRFVGLADETCERDVGSADETQARDVDASSRREVGVATGAGLGWRAIRVADGAGERVLRARLLIAADGTRSGVREALDIGADEYDYGQTLFITRLRCERAPDGTAYERLGDEGPTALLPRGDRHYGLIHGVANAEADAVAALDEAGFLARVQEAFGWRAGRFVACGARGMHPAIRVLARRTTARRAVLVGNAAQTIHPIGAQGFNLGLRDAMTLAELIEHDLSANAAQADCGSADLLERYARRRAEDRERTVNFSDSLARIASNATPLLRPLRSLGLLALDRLPTAQSMLVGGAMGYRGDVPALCRGEAGVDAWGAGGRA</sequence>
<keyword evidence="4" id="KW-0285">Flavoprotein</keyword>
<evidence type="ECO:0000256" key="3">
    <source>
        <dbReference type="ARBA" id="ARBA00005349"/>
    </source>
</evidence>
<evidence type="ECO:0000256" key="5">
    <source>
        <dbReference type="ARBA" id="ARBA00022827"/>
    </source>
</evidence>
<dbReference type="InterPro" id="IPR051205">
    <property type="entry name" value="UbiH/COQ6_monooxygenase"/>
</dbReference>
<evidence type="ECO:0000259" key="8">
    <source>
        <dbReference type="Pfam" id="PF01494"/>
    </source>
</evidence>
<reference evidence="9 10" key="1">
    <citation type="submission" date="2022-03" db="EMBL/GenBank/DDBJ databases">
        <title>Complete genome sequence of Lysobacter capsici VKM B-2533 and Lysobacter gummosus 10.1.1, promising sources of lytic agents.</title>
        <authorList>
            <person name="Tarlachkov S.V."/>
            <person name="Kudryakova I.V."/>
            <person name="Afoshin A.S."/>
            <person name="Leontyevskaya E.A."/>
            <person name="Leontyevskaya N.V."/>
        </authorList>
    </citation>
    <scope>NUCLEOTIDE SEQUENCE [LARGE SCALE GENOMIC DNA]</scope>
    <source>
        <strain evidence="9 10">10.1.1</strain>
    </source>
</reference>
<evidence type="ECO:0000256" key="2">
    <source>
        <dbReference type="ARBA" id="ARBA00004749"/>
    </source>
</evidence>
<comment type="pathway">
    <text evidence="2">Cofactor biosynthesis; ubiquinone biosynthesis.</text>
</comment>
<dbReference type="PRINTS" id="PR00420">
    <property type="entry name" value="RNGMNOXGNASE"/>
</dbReference>
<feature type="domain" description="FAD-binding" evidence="8">
    <location>
        <begin position="19"/>
        <end position="397"/>
    </location>
</feature>
<evidence type="ECO:0000256" key="4">
    <source>
        <dbReference type="ARBA" id="ARBA00022630"/>
    </source>
</evidence>
<dbReference type="InterPro" id="IPR002938">
    <property type="entry name" value="FAD-bd"/>
</dbReference>
<dbReference type="Gene3D" id="3.50.50.60">
    <property type="entry name" value="FAD/NAD(P)-binding domain"/>
    <property type="match status" value="2"/>
</dbReference>
<keyword evidence="6" id="KW-0560">Oxidoreductase</keyword>
<protein>
    <submittedName>
        <fullName evidence="9">FAD-dependent monooxygenase</fullName>
    </submittedName>
</protein>
<evidence type="ECO:0000256" key="1">
    <source>
        <dbReference type="ARBA" id="ARBA00001974"/>
    </source>
</evidence>
<name>A0ABY3X727_9GAMM</name>
<dbReference type="SUPFAM" id="SSF51905">
    <property type="entry name" value="FAD/NAD(P)-binding domain"/>
    <property type="match status" value="1"/>
</dbReference>
<keyword evidence="5" id="KW-0274">FAD</keyword>
<organism evidence="9 10">
    <name type="scientific">Lysobacter gummosus</name>
    <dbReference type="NCBI Taxonomy" id="262324"/>
    <lineage>
        <taxon>Bacteria</taxon>
        <taxon>Pseudomonadati</taxon>
        <taxon>Pseudomonadota</taxon>
        <taxon>Gammaproteobacteria</taxon>
        <taxon>Lysobacterales</taxon>
        <taxon>Lysobacteraceae</taxon>
        <taxon>Lysobacter</taxon>
    </lineage>
</organism>
<dbReference type="EMBL" id="CP093547">
    <property type="protein sequence ID" value="UNP28369.1"/>
    <property type="molecule type" value="Genomic_DNA"/>
</dbReference>
<evidence type="ECO:0000313" key="10">
    <source>
        <dbReference type="Proteomes" id="UP000829194"/>
    </source>
</evidence>
<dbReference type="InterPro" id="IPR010971">
    <property type="entry name" value="UbiH/COQ6"/>
</dbReference>
<proteinExistence type="inferred from homology"/>
<dbReference type="NCBIfam" id="TIGR01988">
    <property type="entry name" value="Ubi-OHases"/>
    <property type="match status" value="1"/>
</dbReference>
<evidence type="ECO:0000313" key="9">
    <source>
        <dbReference type="EMBL" id="UNP28369.1"/>
    </source>
</evidence>
<comment type="cofactor">
    <cofactor evidence="1">
        <name>FAD</name>
        <dbReference type="ChEBI" id="CHEBI:57692"/>
    </cofactor>
</comment>
<keyword evidence="10" id="KW-1185">Reference proteome</keyword>